<evidence type="ECO:0000256" key="3">
    <source>
        <dbReference type="ARBA" id="ARBA00022840"/>
    </source>
</evidence>
<dbReference type="Pfam" id="PF00004">
    <property type="entry name" value="AAA"/>
    <property type="match status" value="1"/>
</dbReference>
<dbReference type="CDD" id="cd19481">
    <property type="entry name" value="RecA-like_protease"/>
    <property type="match status" value="1"/>
</dbReference>
<comment type="similarity">
    <text evidence="1">Belongs to the AAA ATPase family.</text>
</comment>
<dbReference type="AlphaFoldDB" id="A0A4R9B0F6"/>
<feature type="compositionally biased region" description="Low complexity" evidence="4">
    <location>
        <begin position="499"/>
        <end position="508"/>
    </location>
</feature>
<sequence length="530" mass="56204">MTEDTFDRDVVRAFKHFMERVVSAADDRAGSSLTPLGDRISAFLGANASTLPVVSETLADHRLVDADIALSTLAGADPAALLGVSGGQQRFHSTLSELVASPFQGFGPGPVDYSARATGPTSTRQVVSFGLRLIRFDGEPIAVLQRAANPQFGRNTAELEIMAESPRTVTGFLEHLRALMIEHSVLRGQVLSFVQTEYGAGAGITFLERPVVPTAAIVLPEGILGTITDHVIGIGEQRQVLLAAGQHLKRGVLLYGAPGTGKTLTVRHLLSETPDITAVLLTGSSIVHIAAAAEIARTFAPSIVVMEDIDLVAMQRNATPQPLLFEVLDALDGLDGDADVAFVMTTNRVEVLERALAERPGRVDLAVEVPLPAPAERERLFRRYAGGLPFSPAALNAAARRAEGVTGSFAKELIRRAVLRAALRADTVDDNDLQVALDDLLSAVESLTRRLLGTRTGDTERWQPDEESSDGPNGSYVPMHGSAAVMTRQSASFGWTTGSAAPLSAEPSAEPPADAPGDDPGKTDDGDEHR</sequence>
<evidence type="ECO:0000256" key="4">
    <source>
        <dbReference type="SAM" id="MobiDB-lite"/>
    </source>
</evidence>
<evidence type="ECO:0000256" key="2">
    <source>
        <dbReference type="ARBA" id="ARBA00022741"/>
    </source>
</evidence>
<dbReference type="GO" id="GO:0016887">
    <property type="term" value="F:ATP hydrolysis activity"/>
    <property type="evidence" value="ECO:0007669"/>
    <property type="project" value="InterPro"/>
</dbReference>
<evidence type="ECO:0000313" key="7">
    <source>
        <dbReference type="Proteomes" id="UP000297983"/>
    </source>
</evidence>
<dbReference type="InterPro" id="IPR050221">
    <property type="entry name" value="26S_Proteasome_ATPase"/>
</dbReference>
<dbReference type="InterPro" id="IPR003593">
    <property type="entry name" value="AAA+_ATPase"/>
</dbReference>
<protein>
    <submittedName>
        <fullName evidence="6">AAA family ATPase</fullName>
    </submittedName>
</protein>
<keyword evidence="2" id="KW-0547">Nucleotide-binding</keyword>
<comment type="caution">
    <text evidence="6">The sequence shown here is derived from an EMBL/GenBank/DDBJ whole genome shotgun (WGS) entry which is preliminary data.</text>
</comment>
<feature type="region of interest" description="Disordered" evidence="4">
    <location>
        <begin position="455"/>
        <end position="483"/>
    </location>
</feature>
<feature type="region of interest" description="Disordered" evidence="4">
    <location>
        <begin position="495"/>
        <end position="530"/>
    </location>
</feature>
<dbReference type="Gene3D" id="3.40.50.300">
    <property type="entry name" value="P-loop containing nucleotide triphosphate hydrolases"/>
    <property type="match status" value="1"/>
</dbReference>
<dbReference type="InterPro" id="IPR027417">
    <property type="entry name" value="P-loop_NTPase"/>
</dbReference>
<dbReference type="GO" id="GO:0005524">
    <property type="term" value="F:ATP binding"/>
    <property type="evidence" value="ECO:0007669"/>
    <property type="project" value="UniProtKB-KW"/>
</dbReference>
<gene>
    <name evidence="6" type="ORF">E3T50_00455</name>
</gene>
<dbReference type="Proteomes" id="UP000297983">
    <property type="component" value="Unassembled WGS sequence"/>
</dbReference>
<dbReference type="Gene3D" id="1.10.8.60">
    <property type="match status" value="1"/>
</dbReference>
<proteinExistence type="inferred from homology"/>
<dbReference type="InterPro" id="IPR003959">
    <property type="entry name" value="ATPase_AAA_core"/>
</dbReference>
<dbReference type="RefSeq" id="WP_134550100.1">
    <property type="nucleotide sequence ID" value="NZ_SOHL01000003.1"/>
</dbReference>
<dbReference type="PANTHER" id="PTHR23073">
    <property type="entry name" value="26S PROTEASOME REGULATORY SUBUNIT"/>
    <property type="match status" value="1"/>
</dbReference>
<keyword evidence="7" id="KW-1185">Reference proteome</keyword>
<feature type="domain" description="AAA+ ATPase" evidence="5">
    <location>
        <begin position="248"/>
        <end position="373"/>
    </location>
</feature>
<reference evidence="6 7" key="1">
    <citation type="submission" date="2019-03" db="EMBL/GenBank/DDBJ databases">
        <title>Genomics of glacier-inhabiting Cryobacterium strains.</title>
        <authorList>
            <person name="Liu Q."/>
            <person name="Xin Y.-H."/>
        </authorList>
    </citation>
    <scope>NUCLEOTIDE SEQUENCE [LARGE SCALE GENOMIC DNA]</scope>
    <source>
        <strain evidence="6 7">Hz16</strain>
    </source>
</reference>
<evidence type="ECO:0000313" key="6">
    <source>
        <dbReference type="EMBL" id="TFD73464.1"/>
    </source>
</evidence>
<name>A0A4R9B0F6_9MICO</name>
<dbReference type="EMBL" id="SOHL01000003">
    <property type="protein sequence ID" value="TFD73464.1"/>
    <property type="molecule type" value="Genomic_DNA"/>
</dbReference>
<dbReference type="SUPFAM" id="SSF52540">
    <property type="entry name" value="P-loop containing nucleoside triphosphate hydrolases"/>
    <property type="match status" value="1"/>
</dbReference>
<evidence type="ECO:0000259" key="5">
    <source>
        <dbReference type="SMART" id="SM00382"/>
    </source>
</evidence>
<feature type="compositionally biased region" description="Basic and acidic residues" evidence="4">
    <location>
        <begin position="519"/>
        <end position="530"/>
    </location>
</feature>
<accession>A0A4R9B0F6</accession>
<dbReference type="SMART" id="SM00382">
    <property type="entry name" value="AAA"/>
    <property type="match status" value="1"/>
</dbReference>
<keyword evidence="3" id="KW-0067">ATP-binding</keyword>
<evidence type="ECO:0000256" key="1">
    <source>
        <dbReference type="ARBA" id="ARBA00006914"/>
    </source>
</evidence>
<organism evidence="6 7">
    <name type="scientific">Cryobacterium gelidum</name>
    <dbReference type="NCBI Taxonomy" id="1259164"/>
    <lineage>
        <taxon>Bacteria</taxon>
        <taxon>Bacillati</taxon>
        <taxon>Actinomycetota</taxon>
        <taxon>Actinomycetes</taxon>
        <taxon>Micrococcales</taxon>
        <taxon>Microbacteriaceae</taxon>
        <taxon>Cryobacterium</taxon>
    </lineage>
</organism>